<dbReference type="Proteomes" id="UP001054889">
    <property type="component" value="Unassembled WGS sequence"/>
</dbReference>
<evidence type="ECO:0000313" key="4">
    <source>
        <dbReference type="Proteomes" id="UP001054889"/>
    </source>
</evidence>
<dbReference type="PANTHER" id="PTHR34591:SF43">
    <property type="entry name" value="F-BOX DOMAIN-CONTAINING PROTEIN"/>
    <property type="match status" value="1"/>
</dbReference>
<dbReference type="PANTHER" id="PTHR34591">
    <property type="entry name" value="OS03G0653100 PROTEIN-RELATED"/>
    <property type="match status" value="1"/>
</dbReference>
<name>A0AAV5D380_ELECO</name>
<sequence length="372" mass="43275">MEGAAVSVLPDDVITRILRRLPARSLAVSRHVCKAWQTIIDDQQLLLQLRQLLLHAVGGIFINYIDHDRPHFFTRPTLTPGPRIDGEFLLVECGEEPWEWYRVQDHCNGLVLRSADNFSDDNMYVINPATRKWDHLPPCGDDEWNRRAFIVFDPAVSPHYEVFMEPSEDVMSPPSWTWHVLSSTTMRWGAELHVWLRVRPHPRVTKLSLANDTYYTIIKSPIDLAECNGGVRSFIGKSKDGVYFAALDNKARLRVWTLSESADKRTTEWLLKHQSALNPYAWSMNIRENDDPQQRTYTGPWNMDVCDDRMTNDNAYYDSEYNKEDWDSDEDNILDVPSNEKEEEEEDDNDYFEIVDFLGFHPYKEAIFLEGA</sequence>
<protein>
    <recommendedName>
        <fullName evidence="2">F-box domain-containing protein</fullName>
    </recommendedName>
</protein>
<accession>A0AAV5D380</accession>
<dbReference type="Pfam" id="PF00646">
    <property type="entry name" value="F-box"/>
    <property type="match status" value="1"/>
</dbReference>
<comment type="caution">
    <text evidence="3">The sequence shown here is derived from an EMBL/GenBank/DDBJ whole genome shotgun (WGS) entry which is preliminary data.</text>
</comment>
<organism evidence="3 4">
    <name type="scientific">Eleusine coracana subsp. coracana</name>
    <dbReference type="NCBI Taxonomy" id="191504"/>
    <lineage>
        <taxon>Eukaryota</taxon>
        <taxon>Viridiplantae</taxon>
        <taxon>Streptophyta</taxon>
        <taxon>Embryophyta</taxon>
        <taxon>Tracheophyta</taxon>
        <taxon>Spermatophyta</taxon>
        <taxon>Magnoliopsida</taxon>
        <taxon>Liliopsida</taxon>
        <taxon>Poales</taxon>
        <taxon>Poaceae</taxon>
        <taxon>PACMAD clade</taxon>
        <taxon>Chloridoideae</taxon>
        <taxon>Cynodonteae</taxon>
        <taxon>Eleusininae</taxon>
        <taxon>Eleusine</taxon>
    </lineage>
</organism>
<dbReference type="EMBL" id="BQKI01000011">
    <property type="protein sequence ID" value="GJN05079.1"/>
    <property type="molecule type" value="Genomic_DNA"/>
</dbReference>
<keyword evidence="4" id="KW-1185">Reference proteome</keyword>
<feature type="region of interest" description="Disordered" evidence="1">
    <location>
        <begin position="327"/>
        <end position="348"/>
    </location>
</feature>
<gene>
    <name evidence="3" type="primary">ga22680</name>
    <name evidence="3" type="ORF">PR202_ga22680</name>
</gene>
<dbReference type="SMART" id="SM00256">
    <property type="entry name" value="FBOX"/>
    <property type="match status" value="1"/>
</dbReference>
<evidence type="ECO:0000256" key="1">
    <source>
        <dbReference type="SAM" id="MobiDB-lite"/>
    </source>
</evidence>
<dbReference type="InterPro" id="IPR036047">
    <property type="entry name" value="F-box-like_dom_sf"/>
</dbReference>
<dbReference type="SUPFAM" id="SSF81383">
    <property type="entry name" value="F-box domain"/>
    <property type="match status" value="1"/>
</dbReference>
<reference evidence="3" key="2">
    <citation type="submission" date="2021-12" db="EMBL/GenBank/DDBJ databases">
        <title>Resequencing data analysis of finger millet.</title>
        <authorList>
            <person name="Hatakeyama M."/>
            <person name="Aluri S."/>
            <person name="Balachadran M.T."/>
            <person name="Sivarajan S.R."/>
            <person name="Poveda L."/>
            <person name="Shimizu-Inatsugi R."/>
            <person name="Schlapbach R."/>
            <person name="Sreeman S.M."/>
            <person name="Shimizu K.K."/>
        </authorList>
    </citation>
    <scope>NUCLEOTIDE SEQUENCE</scope>
</reference>
<feature type="domain" description="F-box" evidence="2">
    <location>
        <begin position="3"/>
        <end position="49"/>
    </location>
</feature>
<dbReference type="Gene3D" id="1.20.1280.50">
    <property type="match status" value="1"/>
</dbReference>
<evidence type="ECO:0000313" key="3">
    <source>
        <dbReference type="EMBL" id="GJN05079.1"/>
    </source>
</evidence>
<dbReference type="AlphaFoldDB" id="A0AAV5D380"/>
<dbReference type="InterPro" id="IPR001810">
    <property type="entry name" value="F-box_dom"/>
</dbReference>
<evidence type="ECO:0000259" key="2">
    <source>
        <dbReference type="PROSITE" id="PS50181"/>
    </source>
</evidence>
<reference evidence="3" key="1">
    <citation type="journal article" date="2018" name="DNA Res.">
        <title>Multiple hybrid de novo genome assembly of finger millet, an orphan allotetraploid crop.</title>
        <authorList>
            <person name="Hatakeyama M."/>
            <person name="Aluri S."/>
            <person name="Balachadran M.T."/>
            <person name="Sivarajan S.R."/>
            <person name="Patrignani A."/>
            <person name="Gruter S."/>
            <person name="Poveda L."/>
            <person name="Shimizu-Inatsugi R."/>
            <person name="Baeten J."/>
            <person name="Francoijs K.J."/>
            <person name="Nataraja K.N."/>
            <person name="Reddy Y.A.N."/>
            <person name="Phadnis S."/>
            <person name="Ravikumar R.L."/>
            <person name="Schlapbach R."/>
            <person name="Sreeman S.M."/>
            <person name="Shimizu K.K."/>
        </authorList>
    </citation>
    <scope>NUCLEOTIDE SEQUENCE</scope>
</reference>
<proteinExistence type="predicted"/>
<dbReference type="PROSITE" id="PS50181">
    <property type="entry name" value="FBOX"/>
    <property type="match status" value="1"/>
</dbReference>